<protein>
    <recommendedName>
        <fullName evidence="8">Dihydrolipoamide dehydrogenase-binding protein of pyruvate dehydrogenase complex</fullName>
    </recommendedName>
</protein>
<dbReference type="InterPro" id="IPR011053">
    <property type="entry name" value="Single_hybrid_motif"/>
</dbReference>
<feature type="domain" description="Lipoyl-binding" evidence="10">
    <location>
        <begin position="26"/>
        <end position="102"/>
    </location>
</feature>
<evidence type="ECO:0000256" key="5">
    <source>
        <dbReference type="ARBA" id="ARBA00023128"/>
    </source>
</evidence>
<keyword evidence="4" id="KW-0809">Transit peptide</keyword>
<dbReference type="Pfam" id="PF00364">
    <property type="entry name" value="Biotin_lipoyl"/>
    <property type="match status" value="1"/>
</dbReference>
<dbReference type="InterPro" id="IPR003016">
    <property type="entry name" value="2-oxoA_DH_lipoyl-BS"/>
</dbReference>
<comment type="subunit">
    <text evidence="7">Eukaryotic pyruvate dehydrogenase (PDH) complexes are organized as a core consisting of the oligomeric dihydrolipoamide acetyl-transferase (E2), around which are arranged multiple copies of pyruvate dehydrogenase (E1), dihydrolipoamide dehydrogenase (E3) and protein X (E3BP) bound by non-covalent bonds.</text>
</comment>
<comment type="function">
    <text evidence="6">Required for anchoring dihydrolipoamide dehydrogenase (E3) to the dihydrolipoamide transacetylase (E2) core of the pyruvate dehydrogenase complexes of eukaryotes. This specific binding is essential for a functional PDH complex.</text>
</comment>
<reference evidence="12" key="1">
    <citation type="journal article" date="2022" name="DNA Res.">
        <title>Genome analysis of five recently described species of the CUG-Ser clade uncovers Candida theae as a new hybrid lineage with pathogenic potential in the Candida parapsilosis species complex.</title>
        <authorList>
            <person name="Mixao V."/>
            <person name="Del Olmo V."/>
            <person name="Hegedusova E."/>
            <person name="Saus E."/>
            <person name="Pryszcz L."/>
            <person name="Cillingova A."/>
            <person name="Nosek J."/>
            <person name="Gabaldon T."/>
        </authorList>
    </citation>
    <scope>NUCLEOTIDE SEQUENCE</scope>
    <source>
        <strain evidence="12">CBS 10844</strain>
    </source>
</reference>
<evidence type="ECO:0000313" key="12">
    <source>
        <dbReference type="EMBL" id="KAI3405411.2"/>
    </source>
</evidence>
<evidence type="ECO:0000256" key="7">
    <source>
        <dbReference type="ARBA" id="ARBA00065810"/>
    </source>
</evidence>
<evidence type="ECO:0000259" key="11">
    <source>
        <dbReference type="PROSITE" id="PS51826"/>
    </source>
</evidence>
<dbReference type="AlphaFoldDB" id="A0AAI9WYI9"/>
<evidence type="ECO:0000256" key="9">
    <source>
        <dbReference type="SAM" id="MobiDB-lite"/>
    </source>
</evidence>
<dbReference type="GO" id="GO:0045254">
    <property type="term" value="C:pyruvate dehydrogenase complex"/>
    <property type="evidence" value="ECO:0007669"/>
    <property type="project" value="InterPro"/>
</dbReference>
<dbReference type="GO" id="GO:0005759">
    <property type="term" value="C:mitochondrial matrix"/>
    <property type="evidence" value="ECO:0007669"/>
    <property type="project" value="UniProtKB-SubCell"/>
</dbReference>
<dbReference type="PANTHER" id="PTHR23151">
    <property type="entry name" value="DIHYDROLIPOAMIDE ACETYL/SUCCINYL-TRANSFERASE-RELATED"/>
    <property type="match status" value="1"/>
</dbReference>
<dbReference type="InterPro" id="IPR004167">
    <property type="entry name" value="PSBD"/>
</dbReference>
<evidence type="ECO:0000256" key="8">
    <source>
        <dbReference type="ARBA" id="ARBA00083110"/>
    </source>
</evidence>
<comment type="caution">
    <text evidence="12">The sequence shown here is derived from an EMBL/GenBank/DDBJ whole genome shotgun (WGS) entry which is preliminary data.</text>
</comment>
<dbReference type="InterPro" id="IPR036625">
    <property type="entry name" value="E3-bd_dom_sf"/>
</dbReference>
<evidence type="ECO:0000259" key="10">
    <source>
        <dbReference type="PROSITE" id="PS50968"/>
    </source>
</evidence>
<dbReference type="Gene3D" id="2.40.50.100">
    <property type="match status" value="1"/>
</dbReference>
<organism evidence="12 13">
    <name type="scientific">Candida oxycetoniae</name>
    <dbReference type="NCBI Taxonomy" id="497107"/>
    <lineage>
        <taxon>Eukaryota</taxon>
        <taxon>Fungi</taxon>
        <taxon>Dikarya</taxon>
        <taxon>Ascomycota</taxon>
        <taxon>Saccharomycotina</taxon>
        <taxon>Pichiomycetes</taxon>
        <taxon>Debaryomycetaceae</taxon>
        <taxon>Candida/Lodderomyces clade</taxon>
        <taxon>Candida</taxon>
    </lineage>
</organism>
<keyword evidence="13" id="KW-1185">Reference proteome</keyword>
<evidence type="ECO:0000256" key="6">
    <source>
        <dbReference type="ARBA" id="ARBA00059875"/>
    </source>
</evidence>
<accession>A0AAI9WYI9</accession>
<proteinExistence type="inferred from homology"/>
<evidence type="ECO:0000256" key="4">
    <source>
        <dbReference type="ARBA" id="ARBA00022946"/>
    </source>
</evidence>
<evidence type="ECO:0000256" key="1">
    <source>
        <dbReference type="ARBA" id="ARBA00004305"/>
    </source>
</evidence>
<dbReference type="CDD" id="cd06849">
    <property type="entry name" value="lipoyl_domain"/>
    <property type="match status" value="1"/>
</dbReference>
<dbReference type="Pfam" id="PF02817">
    <property type="entry name" value="E3_binding"/>
    <property type="match status" value="1"/>
</dbReference>
<dbReference type="RefSeq" id="XP_049181156.1">
    <property type="nucleotide sequence ID" value="XM_049322968.1"/>
</dbReference>
<dbReference type="FunFam" id="2.40.50.100:FF:000010">
    <property type="entry name" value="Acetyltransferase component of pyruvate dehydrogenase complex"/>
    <property type="match status" value="1"/>
</dbReference>
<dbReference type="GO" id="GO:0006086">
    <property type="term" value="P:pyruvate decarboxylation to acetyl-CoA"/>
    <property type="evidence" value="ECO:0007669"/>
    <property type="project" value="InterPro"/>
</dbReference>
<name>A0AAI9WYI9_9ASCO</name>
<dbReference type="GO" id="GO:0004742">
    <property type="term" value="F:dihydrolipoyllysine-residue acetyltransferase activity"/>
    <property type="evidence" value="ECO:0007669"/>
    <property type="project" value="TreeGrafter"/>
</dbReference>
<keyword evidence="3" id="KW-0450">Lipoyl</keyword>
<evidence type="ECO:0000256" key="3">
    <source>
        <dbReference type="ARBA" id="ARBA00022823"/>
    </source>
</evidence>
<dbReference type="PROSITE" id="PS50968">
    <property type="entry name" value="BIOTINYL_LIPOYL"/>
    <property type="match status" value="1"/>
</dbReference>
<gene>
    <name evidence="12" type="ORF">KGF56_001807</name>
</gene>
<dbReference type="PROSITE" id="PS00189">
    <property type="entry name" value="LIPOYL"/>
    <property type="match status" value="1"/>
</dbReference>
<sequence>MFRVVLERSCIGQSRWFHRSSIRYAASLFRMPAMSPTMTEGGIVSWKVKPGDSFNAGDVLLEVETDKATIDVEAADDGKMWEILEKDGANGIPVGKPIAFLAEVDDDLNSLEKPKLEEQKETKEQQKPEEQKETKEQQKPKEQPRGQKVQNGDSAVTVSSNILQTPNPNQKFSPSVELLLNEYDISKDTALVNIKASGPNGRILKGDVLAYLGKINEDSIEDITKFLKSRQHLDLSNVVPAKPSTNTASSTTTATTATTAAATNTAAAATTGKETASKPKPTNILSVELSTIVGENHSKDKFKHAFEKSIQSAIKYTYQQKFPQFANSPSESSVYDKYDLFEELISPSVTKNRFEVYDIKYKFYSNDVKPRKIEVSDFDEILGTGKTPVQYLQTDTSNVQISFKIKIDEKLPDARQFVEEFENFLLSQVSASKLKITS</sequence>
<dbReference type="SUPFAM" id="SSF51230">
    <property type="entry name" value="Single hybrid motif"/>
    <property type="match status" value="1"/>
</dbReference>
<feature type="domain" description="Peripheral subunit-binding (PSBD)" evidence="11">
    <location>
        <begin position="171"/>
        <end position="212"/>
    </location>
</feature>
<dbReference type="Gene3D" id="4.10.320.10">
    <property type="entry name" value="E3-binding domain"/>
    <property type="match status" value="1"/>
</dbReference>
<comment type="similarity">
    <text evidence="2">Belongs to the 2-oxoacid dehydrogenase family.</text>
</comment>
<dbReference type="FunFam" id="4.10.320.10:FF:000017">
    <property type="entry name" value="Pyruvate dehydrogenase complex protein X component, mitochondrial"/>
    <property type="match status" value="1"/>
</dbReference>
<dbReference type="GeneID" id="73379424"/>
<feature type="region of interest" description="Disordered" evidence="9">
    <location>
        <begin position="112"/>
        <end position="154"/>
    </location>
</feature>
<dbReference type="EMBL" id="JAHUZD010000037">
    <property type="protein sequence ID" value="KAI3405411.2"/>
    <property type="molecule type" value="Genomic_DNA"/>
</dbReference>
<dbReference type="SUPFAM" id="SSF47005">
    <property type="entry name" value="Peripheral subunit-binding domain of 2-oxo acid dehydrogenase complex"/>
    <property type="match status" value="1"/>
</dbReference>
<dbReference type="InterPro" id="IPR000089">
    <property type="entry name" value="Biotin_lipoyl"/>
</dbReference>
<keyword evidence="5" id="KW-0496">Mitochondrion</keyword>
<dbReference type="InterPro" id="IPR045257">
    <property type="entry name" value="E2/Pdx1"/>
</dbReference>
<dbReference type="PANTHER" id="PTHR23151:SF82">
    <property type="entry name" value="PYRUVATE DEHYDROGENASE COMPLEX PROTEIN X COMPONENT, MITOCHONDRIAL"/>
    <property type="match status" value="1"/>
</dbReference>
<feature type="compositionally biased region" description="Basic and acidic residues" evidence="9">
    <location>
        <begin position="112"/>
        <end position="145"/>
    </location>
</feature>
<dbReference type="PROSITE" id="PS51826">
    <property type="entry name" value="PSBD"/>
    <property type="match status" value="1"/>
</dbReference>
<evidence type="ECO:0000313" key="13">
    <source>
        <dbReference type="Proteomes" id="UP001202479"/>
    </source>
</evidence>
<dbReference type="Proteomes" id="UP001202479">
    <property type="component" value="Unassembled WGS sequence"/>
</dbReference>
<comment type="subcellular location">
    <subcellularLocation>
        <location evidence="1">Mitochondrion matrix</location>
    </subcellularLocation>
</comment>
<evidence type="ECO:0000256" key="2">
    <source>
        <dbReference type="ARBA" id="ARBA00007317"/>
    </source>
</evidence>